<name>R2SGA1_9ENTE</name>
<dbReference type="STRING" id="160454.RV10_GL004942"/>
<dbReference type="HOGENOM" id="CLU_089251_0_0_9"/>
<sequence>MRTQAKEPELIIEASRFEAYVLLTLQEPDQVLEILGEQTPVNFPVESMIAAAFQMKGQNERSVVTMQSALYQYVSVVTSLFTNYLHYLNDDPDKMKETIQRARQFVAIFNLAELNPINLMNFQLSAVYCLIQQLKEAEALDMLEEWLIVLENTEFPVDLHGDDYFDRVDTWFESLETGNQLPRNSLMVREQLIDTVLYNPMFQELKDQERAQPLFQRLKQLKEGA</sequence>
<dbReference type="eggNOG" id="COG1396">
    <property type="taxonomic scope" value="Bacteria"/>
</dbReference>
<evidence type="ECO:0000313" key="1">
    <source>
        <dbReference type="EMBL" id="EOH91896.1"/>
    </source>
</evidence>
<dbReference type="AlphaFoldDB" id="R2SGA1"/>
<keyword evidence="2" id="KW-1185">Reference proteome</keyword>
<comment type="caution">
    <text evidence="1">The sequence shown here is derived from an EMBL/GenBank/DDBJ whole genome shotgun (WGS) entry which is preliminary data.</text>
</comment>
<gene>
    <name evidence="1" type="ORF">UAU_03198</name>
</gene>
<dbReference type="RefSeq" id="WP_010758180.1">
    <property type="nucleotide sequence ID" value="NZ_ASWD01000001.1"/>
</dbReference>
<protein>
    <submittedName>
        <fullName evidence="1">Uncharacterized protein</fullName>
    </submittedName>
</protein>
<dbReference type="PATRIC" id="fig|1158607.3.peg.3187"/>
<evidence type="ECO:0000313" key="2">
    <source>
        <dbReference type="Proteomes" id="UP000013782"/>
    </source>
</evidence>
<organism evidence="1 2">
    <name type="scientific">Enterococcus pallens ATCC BAA-351</name>
    <dbReference type="NCBI Taxonomy" id="1158607"/>
    <lineage>
        <taxon>Bacteria</taxon>
        <taxon>Bacillati</taxon>
        <taxon>Bacillota</taxon>
        <taxon>Bacilli</taxon>
        <taxon>Lactobacillales</taxon>
        <taxon>Enterococcaceae</taxon>
        <taxon>Enterococcus</taxon>
    </lineage>
</organism>
<dbReference type="EMBL" id="AJAQ01000033">
    <property type="protein sequence ID" value="EOH91896.1"/>
    <property type="molecule type" value="Genomic_DNA"/>
</dbReference>
<proteinExistence type="predicted"/>
<accession>R2SGA1</accession>
<reference evidence="1 2" key="1">
    <citation type="submission" date="2013-02" db="EMBL/GenBank/DDBJ databases">
        <title>The Genome Sequence of Enterococcus pallens BAA-351.</title>
        <authorList>
            <consortium name="The Broad Institute Genome Sequencing Platform"/>
            <consortium name="The Broad Institute Genome Sequencing Center for Infectious Disease"/>
            <person name="Earl A.M."/>
            <person name="Gilmore M.S."/>
            <person name="Lebreton F."/>
            <person name="Walker B."/>
            <person name="Young S.K."/>
            <person name="Zeng Q."/>
            <person name="Gargeya S."/>
            <person name="Fitzgerald M."/>
            <person name="Haas B."/>
            <person name="Abouelleil A."/>
            <person name="Alvarado L."/>
            <person name="Arachchi H.M."/>
            <person name="Berlin A.M."/>
            <person name="Chapman S.B."/>
            <person name="Dewar J."/>
            <person name="Goldberg J."/>
            <person name="Griggs A."/>
            <person name="Gujja S."/>
            <person name="Hansen M."/>
            <person name="Howarth C."/>
            <person name="Imamovic A."/>
            <person name="Larimer J."/>
            <person name="McCowan C."/>
            <person name="Murphy C."/>
            <person name="Neiman D."/>
            <person name="Pearson M."/>
            <person name="Priest M."/>
            <person name="Roberts A."/>
            <person name="Saif S."/>
            <person name="Shea T."/>
            <person name="Sisk P."/>
            <person name="Sykes S."/>
            <person name="Wortman J."/>
            <person name="Nusbaum C."/>
            <person name="Birren B."/>
        </authorList>
    </citation>
    <scope>NUCLEOTIDE SEQUENCE [LARGE SCALE GENOMIC DNA]</scope>
    <source>
        <strain evidence="1 2">ATCC BAA-351</strain>
    </source>
</reference>
<dbReference type="Proteomes" id="UP000013782">
    <property type="component" value="Unassembled WGS sequence"/>
</dbReference>